<name>A0A6C0PBG1_9BACL</name>
<reference evidence="1 2" key="1">
    <citation type="submission" date="2020-02" db="EMBL/GenBank/DDBJ databases">
        <title>Paenibacillus sp. nov., isolated from rhizosphere soil of tomato.</title>
        <authorList>
            <person name="Weon H.-Y."/>
            <person name="Lee S.A."/>
        </authorList>
    </citation>
    <scope>NUCLEOTIDE SEQUENCE [LARGE SCALE GENOMIC DNA]</scope>
    <source>
        <strain evidence="1 2">14171R-81</strain>
        <plasmid evidence="1 2">unnamed2</plasmid>
    </source>
</reference>
<evidence type="ECO:0000313" key="2">
    <source>
        <dbReference type="Proteomes" id="UP000479114"/>
    </source>
</evidence>
<keyword evidence="2" id="KW-1185">Reference proteome</keyword>
<organism evidence="1 2">
    <name type="scientific">Paenibacillus rhizovicinus</name>
    <dbReference type="NCBI Taxonomy" id="2704463"/>
    <lineage>
        <taxon>Bacteria</taxon>
        <taxon>Bacillati</taxon>
        <taxon>Bacillota</taxon>
        <taxon>Bacilli</taxon>
        <taxon>Bacillales</taxon>
        <taxon>Paenibacillaceae</taxon>
        <taxon>Paenibacillus</taxon>
    </lineage>
</organism>
<dbReference type="KEGG" id="prz:GZH47_33425"/>
<dbReference type="EMBL" id="CP048288">
    <property type="protein sequence ID" value="QHW35796.1"/>
    <property type="molecule type" value="Genomic_DNA"/>
</dbReference>
<accession>A0A6C0PBG1</accession>
<dbReference type="RefSeq" id="WP_162645930.1">
    <property type="nucleotide sequence ID" value="NZ_CP048288.1"/>
</dbReference>
<protein>
    <submittedName>
        <fullName evidence="1">Uncharacterized protein</fullName>
    </submittedName>
</protein>
<keyword evidence="1" id="KW-0614">Plasmid</keyword>
<gene>
    <name evidence="1" type="ORF">GZH47_33425</name>
</gene>
<sequence length="96" mass="11144">MDSKYMQVRMPDGSLWQFPIEVVATHKGENDDCEVDYVPDAVELAMKESDDVLINWAINEMHWSDLAPHAEQIEPPTTTDYERAWMNSEPKIVDYN</sequence>
<dbReference type="AlphaFoldDB" id="A0A6C0PBG1"/>
<proteinExistence type="predicted"/>
<dbReference type="Proteomes" id="UP000479114">
    <property type="component" value="Plasmid unnamed2"/>
</dbReference>
<evidence type="ECO:0000313" key="1">
    <source>
        <dbReference type="EMBL" id="QHW35796.1"/>
    </source>
</evidence>
<geneLocation type="plasmid" evidence="1 2">
    <name>unnamed2</name>
</geneLocation>